<dbReference type="InterPro" id="IPR014710">
    <property type="entry name" value="RmlC-like_jellyroll"/>
</dbReference>
<proteinExistence type="predicted"/>
<dbReference type="PANTHER" id="PTHR43245">
    <property type="entry name" value="BIFUNCTIONAL POLYMYXIN RESISTANCE PROTEIN ARNA"/>
    <property type="match status" value="1"/>
</dbReference>
<dbReference type="InterPro" id="IPR011051">
    <property type="entry name" value="RmlC_Cupin_sf"/>
</dbReference>
<feature type="domain" description="Capsular polysaccharide assembling protein CapF C-terminal" evidence="2">
    <location>
        <begin position="254"/>
        <end position="364"/>
    </location>
</feature>
<dbReference type="Pfam" id="PF01370">
    <property type="entry name" value="Epimerase"/>
    <property type="match status" value="1"/>
</dbReference>
<dbReference type="EMBL" id="CACVAU010000026">
    <property type="protein sequence ID" value="CAA6807557.1"/>
    <property type="molecule type" value="Genomic_DNA"/>
</dbReference>
<evidence type="ECO:0000259" key="1">
    <source>
        <dbReference type="Pfam" id="PF01370"/>
    </source>
</evidence>
<name>A0A6S6SPX1_9BACT</name>
<dbReference type="SUPFAM" id="SSF51735">
    <property type="entry name" value="NAD(P)-binding Rossmann-fold domains"/>
    <property type="match status" value="1"/>
</dbReference>
<dbReference type="InterPro" id="IPR029303">
    <property type="entry name" value="CapF_C"/>
</dbReference>
<dbReference type="CDD" id="cd07007">
    <property type="entry name" value="cupin_CapF-like_C"/>
    <property type="match status" value="1"/>
</dbReference>
<dbReference type="InterPro" id="IPR001509">
    <property type="entry name" value="Epimerase_deHydtase"/>
</dbReference>
<protein>
    <submittedName>
        <fullName evidence="3">Nucleoside-diphosphate-sugar epimerases</fullName>
    </submittedName>
</protein>
<dbReference type="SUPFAM" id="SSF51182">
    <property type="entry name" value="RmlC-like cupins"/>
    <property type="match status" value="1"/>
</dbReference>
<reference evidence="3" key="1">
    <citation type="submission" date="2020-01" db="EMBL/GenBank/DDBJ databases">
        <authorList>
            <person name="Meier V. D."/>
            <person name="Meier V D."/>
        </authorList>
    </citation>
    <scope>NUCLEOTIDE SEQUENCE</scope>
    <source>
        <strain evidence="3">HLG_WM_MAG_05</strain>
    </source>
</reference>
<dbReference type="Gene3D" id="2.60.120.10">
    <property type="entry name" value="Jelly Rolls"/>
    <property type="match status" value="1"/>
</dbReference>
<evidence type="ECO:0000259" key="2">
    <source>
        <dbReference type="Pfam" id="PF14667"/>
    </source>
</evidence>
<dbReference type="AlphaFoldDB" id="A0A6S6SPX1"/>
<gene>
    <name evidence="3" type="ORF">HELGO_WM13248</name>
</gene>
<evidence type="ECO:0000313" key="3">
    <source>
        <dbReference type="EMBL" id="CAA6807557.1"/>
    </source>
</evidence>
<dbReference type="PANTHER" id="PTHR43245:SF55">
    <property type="entry name" value="NAD(P)-BINDING DOMAIN-CONTAINING PROTEIN"/>
    <property type="match status" value="1"/>
</dbReference>
<dbReference type="Pfam" id="PF14667">
    <property type="entry name" value="Polysacc_synt_C"/>
    <property type="match status" value="1"/>
</dbReference>
<sequence>MNILVTGSEGFIAKNLIERLNRIENLKIFSFSKEDNWEILTSNLANIDFIFHLAGVNRPQEKSEFYEGNRDLSKKLLEALEKNHKKIPILLSSSTQALMDNDYGKSKKESETLITAYATRNNVPAYIYRLPNVFGKWCRPNYNSVIATWCHNISHNIPLKINDKNAQLTLTYIDDVVEHFVEHLFSTESTAKFCEINTVYQRTLGEISNLLEQFKANRHSLKIPAVGQGFERALYATYLSYLPTDQFSYELKGHCDERGTFYEILKTFDSGQFSISTTNPGDIMRGEHYHNTKNEKFLVIKGTATIELRQIHSHEVIEYKVNDKKMEVVEMIPGYTHNIKNTSDEVMILLIWANEVYNHDKPDTNYLKV</sequence>
<dbReference type="InterPro" id="IPR036291">
    <property type="entry name" value="NAD(P)-bd_dom_sf"/>
</dbReference>
<dbReference type="Gene3D" id="3.40.50.720">
    <property type="entry name" value="NAD(P)-binding Rossmann-like Domain"/>
    <property type="match status" value="1"/>
</dbReference>
<dbReference type="InterPro" id="IPR050177">
    <property type="entry name" value="Lipid_A_modif_metabolic_enz"/>
</dbReference>
<organism evidence="3">
    <name type="scientific">uncultured Sulfurovum sp</name>
    <dbReference type="NCBI Taxonomy" id="269237"/>
    <lineage>
        <taxon>Bacteria</taxon>
        <taxon>Pseudomonadati</taxon>
        <taxon>Campylobacterota</taxon>
        <taxon>Epsilonproteobacteria</taxon>
        <taxon>Campylobacterales</taxon>
        <taxon>Sulfurovaceae</taxon>
        <taxon>Sulfurovum</taxon>
        <taxon>environmental samples</taxon>
    </lineage>
</organism>
<accession>A0A6S6SPX1</accession>
<feature type="domain" description="NAD-dependent epimerase/dehydratase" evidence="1">
    <location>
        <begin position="3"/>
        <end position="181"/>
    </location>
</feature>